<evidence type="ECO:0000313" key="9">
    <source>
        <dbReference type="Ensembl" id="ENSOCUP00000016910.2"/>
    </source>
</evidence>
<dbReference type="Ensembl" id="ENSOCUT00000027908.3">
    <property type="protein sequence ID" value="ENSOCUP00000016910.2"/>
    <property type="gene ID" value="ENSOCUG00000024125.3"/>
</dbReference>
<dbReference type="GeneTree" id="ENSGT00940000165847"/>
<reference evidence="9" key="3">
    <citation type="submission" date="2025-09" db="UniProtKB">
        <authorList>
            <consortium name="Ensembl"/>
        </authorList>
    </citation>
    <scope>IDENTIFICATION</scope>
    <source>
        <strain evidence="9">Thorbecke</strain>
    </source>
</reference>
<evidence type="ECO:0000256" key="3">
    <source>
        <dbReference type="ARBA" id="ARBA00023015"/>
    </source>
</evidence>
<dbReference type="Gene3D" id="1.10.10.2670">
    <property type="entry name" value="E3 ubiquitin-protein ligase"/>
    <property type="match status" value="1"/>
</dbReference>
<dbReference type="PANTHER" id="PTHR23288">
    <property type="entry name" value="OCCLUDIN AND RNA POLYMERASE II ELONGATION FACTOR ELL"/>
    <property type="match status" value="1"/>
</dbReference>
<gene>
    <name evidence="9" type="primary">LOC100352616</name>
</gene>
<dbReference type="KEGG" id="ocu:100352616"/>
<dbReference type="SUPFAM" id="SSF144292">
    <property type="entry name" value="occludin/ELL-like"/>
    <property type="match status" value="1"/>
</dbReference>
<dbReference type="InterPro" id="IPR036390">
    <property type="entry name" value="WH_DNA-bd_sf"/>
</dbReference>
<evidence type="ECO:0000313" key="10">
    <source>
        <dbReference type="Proteomes" id="UP000001811"/>
    </source>
</evidence>
<protein>
    <recommendedName>
        <fullName evidence="8">OCEL domain-containing protein</fullName>
    </recommendedName>
</protein>
<dbReference type="GO" id="GO:0000987">
    <property type="term" value="F:cis-regulatory region sequence-specific DNA binding"/>
    <property type="evidence" value="ECO:0007669"/>
    <property type="project" value="TreeGrafter"/>
</dbReference>
<dbReference type="Proteomes" id="UP000001811">
    <property type="component" value="Unplaced"/>
</dbReference>
<dbReference type="PaxDb" id="9986-ENSOCUP00000016910"/>
<evidence type="ECO:0000256" key="1">
    <source>
        <dbReference type="ARBA" id="ARBA00004123"/>
    </source>
</evidence>
<feature type="compositionally biased region" description="Low complexity" evidence="7">
    <location>
        <begin position="309"/>
        <end position="323"/>
    </location>
</feature>
<dbReference type="HOGENOM" id="CLU_021268_0_0_1"/>
<dbReference type="InParanoid" id="G1TIY8"/>
<dbReference type="eggNOG" id="KOG4796">
    <property type="taxonomic scope" value="Eukaryota"/>
</dbReference>
<dbReference type="Bgee" id="ENSOCUG00000024125">
    <property type="expression patterns" value="Expressed in testis"/>
</dbReference>
<feature type="domain" description="OCEL" evidence="8">
    <location>
        <begin position="525"/>
        <end position="635"/>
    </location>
</feature>
<reference evidence="9 10" key="1">
    <citation type="journal article" date="2011" name="Nature">
        <title>A high-resolution map of human evolutionary constraint using 29 mammals.</title>
        <authorList>
            <person name="Lindblad-Toh K."/>
            <person name="Garber M."/>
            <person name="Zuk O."/>
            <person name="Lin M.F."/>
            <person name="Parker B.J."/>
            <person name="Washietl S."/>
            <person name="Kheradpour P."/>
            <person name="Ernst J."/>
            <person name="Jordan G."/>
            <person name="Mauceli E."/>
            <person name="Ward L.D."/>
            <person name="Lowe C.B."/>
            <person name="Holloway A.K."/>
            <person name="Clamp M."/>
            <person name="Gnerre S."/>
            <person name="Alfoldi J."/>
            <person name="Beal K."/>
            <person name="Chang J."/>
            <person name="Clawson H."/>
            <person name="Cuff J."/>
            <person name="Di Palma F."/>
            <person name="Fitzgerald S."/>
            <person name="Flicek P."/>
            <person name="Guttman M."/>
            <person name="Hubisz M.J."/>
            <person name="Jaffe D.B."/>
            <person name="Jungreis I."/>
            <person name="Kent W.J."/>
            <person name="Kostka D."/>
            <person name="Lara M."/>
            <person name="Martins A.L."/>
            <person name="Massingham T."/>
            <person name="Moltke I."/>
            <person name="Raney B.J."/>
            <person name="Rasmussen M.D."/>
            <person name="Robinson J."/>
            <person name="Stark A."/>
            <person name="Vilella A.J."/>
            <person name="Wen J."/>
            <person name="Xie X."/>
            <person name="Zody M.C."/>
            <person name="Baldwin J."/>
            <person name="Bloom T."/>
            <person name="Chin C.W."/>
            <person name="Heiman D."/>
            <person name="Nicol R."/>
            <person name="Nusbaum C."/>
            <person name="Young S."/>
            <person name="Wilkinson J."/>
            <person name="Worley K.C."/>
            <person name="Kovar C.L."/>
            <person name="Muzny D.M."/>
            <person name="Gibbs R.A."/>
            <person name="Cree A."/>
            <person name="Dihn H.H."/>
            <person name="Fowler G."/>
            <person name="Jhangiani S."/>
            <person name="Joshi V."/>
            <person name="Lee S."/>
            <person name="Lewis L.R."/>
            <person name="Nazareth L.V."/>
            <person name="Okwuonu G."/>
            <person name="Santibanez J."/>
            <person name="Warren W.C."/>
            <person name="Mardis E.R."/>
            <person name="Weinstock G.M."/>
            <person name="Wilson R.K."/>
            <person name="Delehaunty K."/>
            <person name="Dooling D."/>
            <person name="Fronik C."/>
            <person name="Fulton L."/>
            <person name="Fulton B."/>
            <person name="Graves T."/>
            <person name="Minx P."/>
            <person name="Sodergren E."/>
            <person name="Birney E."/>
            <person name="Margulies E.H."/>
            <person name="Herrero J."/>
            <person name="Green E.D."/>
            <person name="Haussler D."/>
            <person name="Siepel A."/>
            <person name="Goldman N."/>
            <person name="Pollard K.S."/>
            <person name="Pedersen J.S."/>
            <person name="Lander E.S."/>
            <person name="Kellis M."/>
        </authorList>
    </citation>
    <scope>NUCLEOTIDE SEQUENCE [LARGE SCALE GENOMIC DNA]</scope>
    <source>
        <strain evidence="10">Thorbecke</strain>
    </source>
</reference>
<organism evidence="9 10">
    <name type="scientific">Oryctolagus cuniculus</name>
    <name type="common">Rabbit</name>
    <dbReference type="NCBI Taxonomy" id="9986"/>
    <lineage>
        <taxon>Eukaryota</taxon>
        <taxon>Metazoa</taxon>
        <taxon>Chordata</taxon>
        <taxon>Craniata</taxon>
        <taxon>Vertebrata</taxon>
        <taxon>Euteleostomi</taxon>
        <taxon>Mammalia</taxon>
        <taxon>Eutheria</taxon>
        <taxon>Euarchontoglires</taxon>
        <taxon>Glires</taxon>
        <taxon>Lagomorpha</taxon>
        <taxon>Leporidae</taxon>
        <taxon>Oryctolagus</taxon>
    </lineage>
</organism>
<accession>G1TIY8</accession>
<proteinExistence type="inferred from homology"/>
<dbReference type="Pfam" id="PF07303">
    <property type="entry name" value="Occludin_ELL"/>
    <property type="match status" value="1"/>
</dbReference>
<feature type="compositionally biased region" description="Basic and acidic residues" evidence="7">
    <location>
        <begin position="482"/>
        <end position="498"/>
    </location>
</feature>
<comment type="subcellular location">
    <subcellularLocation>
        <location evidence="1">Nucleus</location>
    </subcellularLocation>
</comment>
<keyword evidence="4" id="KW-0804">Transcription</keyword>
<dbReference type="GO" id="GO:0008023">
    <property type="term" value="C:transcription elongation factor complex"/>
    <property type="evidence" value="ECO:0007669"/>
    <property type="project" value="InterPro"/>
</dbReference>
<keyword evidence="5" id="KW-0539">Nucleus</keyword>
<name>G1TIY8_RABIT</name>
<feature type="region of interest" description="Disordered" evidence="7">
    <location>
        <begin position="401"/>
        <end position="518"/>
    </location>
</feature>
<dbReference type="Pfam" id="PF10390">
    <property type="entry name" value="ELL"/>
    <property type="match status" value="1"/>
</dbReference>
<dbReference type="GO" id="GO:0032968">
    <property type="term" value="P:positive regulation of transcription elongation by RNA polymerase II"/>
    <property type="evidence" value="ECO:0007669"/>
    <property type="project" value="TreeGrafter"/>
</dbReference>
<reference evidence="9" key="2">
    <citation type="submission" date="2025-08" db="UniProtKB">
        <authorList>
            <consortium name="Ensembl"/>
        </authorList>
    </citation>
    <scope>IDENTIFICATION</scope>
    <source>
        <strain evidence="9">Thorbecke</strain>
    </source>
</reference>
<evidence type="ECO:0000256" key="5">
    <source>
        <dbReference type="ARBA" id="ARBA00023242"/>
    </source>
</evidence>
<dbReference type="InterPro" id="IPR031176">
    <property type="entry name" value="ELL/occludin"/>
</dbReference>
<evidence type="ECO:0000259" key="8">
    <source>
        <dbReference type="PROSITE" id="PS51980"/>
    </source>
</evidence>
<keyword evidence="3" id="KW-0805">Transcription regulation</keyword>
<evidence type="ECO:0000256" key="6">
    <source>
        <dbReference type="PROSITE-ProRule" id="PRU01324"/>
    </source>
</evidence>
<keyword evidence="10" id="KW-1185">Reference proteome</keyword>
<evidence type="ECO:0000256" key="7">
    <source>
        <dbReference type="SAM" id="MobiDB-lite"/>
    </source>
</evidence>
<evidence type="ECO:0000256" key="4">
    <source>
        <dbReference type="ARBA" id="ARBA00023163"/>
    </source>
</evidence>
<dbReference type="GO" id="GO:0042795">
    <property type="term" value="P:snRNA transcription by RNA polymerase II"/>
    <property type="evidence" value="ECO:0007669"/>
    <property type="project" value="TreeGrafter"/>
</dbReference>
<dbReference type="InterPro" id="IPR019464">
    <property type="entry name" value="ELL_N"/>
</dbReference>
<dbReference type="SMR" id="G1TIY8"/>
<dbReference type="InterPro" id="IPR042065">
    <property type="entry name" value="E3_ELL-like"/>
</dbReference>
<dbReference type="PROSITE" id="PS51980">
    <property type="entry name" value="OCEL"/>
    <property type="match status" value="1"/>
</dbReference>
<dbReference type="OrthoDB" id="6284217at2759"/>
<feature type="compositionally biased region" description="Polar residues" evidence="7">
    <location>
        <begin position="441"/>
        <end position="454"/>
    </location>
</feature>
<evidence type="ECO:0000256" key="2">
    <source>
        <dbReference type="ARBA" id="ARBA00009171"/>
    </source>
</evidence>
<comment type="similarity">
    <text evidence="2 6">Belongs to the ELL/occludin family.</text>
</comment>
<dbReference type="InterPro" id="IPR010844">
    <property type="entry name" value="Occludin_ELL"/>
</dbReference>
<feature type="region of interest" description="Disordered" evidence="7">
    <location>
        <begin position="303"/>
        <end position="323"/>
    </location>
</feature>
<dbReference type="Gene3D" id="6.10.140.340">
    <property type="match status" value="1"/>
</dbReference>
<dbReference type="AlphaFoldDB" id="G1TIY8"/>
<feature type="compositionally biased region" description="Basic residues" evidence="7">
    <location>
        <begin position="460"/>
        <end position="481"/>
    </location>
</feature>
<dbReference type="OMA" id="VHMRPYR"/>
<dbReference type="STRING" id="9986.ENSOCUP00000016910"/>
<sequence length="639" mass="73053">MDRYKCVDSLGGRVVGELVYQEGQFIFKAANITQPSQHYVTGIPMRLNSPIIQTIYSNQSSRNAIPPQIPMQIQGLQGFLKIPSNKVPPSVCSLNYQLSNVRKDNRQDLFDDSKQTVSSCNASQLACLKSEDEVMTNTPIDSHPMTKEIVSQPKEETCNRWKKFIRPHIQRRVPIRRAPQAVPDPVPQRKRTTPINPAYTVRKSRVSHSVHARPFRDRVIHLLALRDYKKSELLIRLQKDSTQINDRDSLEKILQEVAHLNTSNLSYTLNDDVFKEIQKDWPGYNDIDRQSLELVLSLKEDPSKNAIGSSNSESSTLSTTDDASFSDKQLCNSVSVSTLVKKKVRISHLTTMARSTSNTHLNKTSGNSSMSLLPLAAATDNPVSPPLPAAHFNISNTTQLVNSDDDSCSSEGQPETQDPYVDSLCENSSTFESQPKEHTSSEMVSSVSTQTQYPNFVEKKHSKLYKSKHKSAKHKAKRPKRHTDTTQKHRTDSTRPGEEASLNSSLRVEDDGTASEKTFETSEIPDYLTKYFTIASYEQRYYYEQEFRAEYGEYQALHSKILTLSRIFLDLDSKRKCFPPDSKEYQDTNKEIAREYRKLRQRNPCYQAEKQRCLYLYNKLVHIKKLVNDFDQQQINREH</sequence>
<dbReference type="GO" id="GO:0006368">
    <property type="term" value="P:transcription elongation by RNA polymerase II"/>
    <property type="evidence" value="ECO:0007669"/>
    <property type="project" value="InterPro"/>
</dbReference>
<dbReference type="SUPFAM" id="SSF46785">
    <property type="entry name" value="Winged helix' DNA-binding domain"/>
    <property type="match status" value="1"/>
</dbReference>
<dbReference type="GeneID" id="100352616"/>
<dbReference type="PANTHER" id="PTHR23288:SF40">
    <property type="entry name" value="OCEL DOMAIN-CONTAINING PROTEIN"/>
    <property type="match status" value="1"/>
</dbReference>